<name>A0ABS6UJR7_9PSEU</name>
<dbReference type="RefSeq" id="WP_218592612.1">
    <property type="nucleotide sequence ID" value="NZ_JADQDE010000184.1"/>
</dbReference>
<evidence type="ECO:0000259" key="5">
    <source>
        <dbReference type="PROSITE" id="PS50977"/>
    </source>
</evidence>
<keyword evidence="1" id="KW-0805">Transcription regulation</keyword>
<dbReference type="EMBL" id="JADQDF010000001">
    <property type="protein sequence ID" value="MBW0132074.1"/>
    <property type="molecule type" value="Genomic_DNA"/>
</dbReference>
<feature type="DNA-binding region" description="H-T-H motif" evidence="4">
    <location>
        <begin position="35"/>
        <end position="54"/>
    </location>
</feature>
<dbReference type="PANTHER" id="PTHR30055:SF234">
    <property type="entry name" value="HTH-TYPE TRANSCRIPTIONAL REGULATOR BETI"/>
    <property type="match status" value="1"/>
</dbReference>
<evidence type="ECO:0000313" key="6">
    <source>
        <dbReference type="EMBL" id="MBW0132074.1"/>
    </source>
</evidence>
<dbReference type="PROSITE" id="PS50977">
    <property type="entry name" value="HTH_TETR_2"/>
    <property type="match status" value="1"/>
</dbReference>
<dbReference type="Pfam" id="PF21597">
    <property type="entry name" value="TetR_C_43"/>
    <property type="match status" value="1"/>
</dbReference>
<dbReference type="Proteomes" id="UP000694300">
    <property type="component" value="Unassembled WGS sequence"/>
</dbReference>
<keyword evidence="2 4" id="KW-0238">DNA-binding</keyword>
<keyword evidence="7" id="KW-1185">Reference proteome</keyword>
<evidence type="ECO:0000256" key="4">
    <source>
        <dbReference type="PROSITE-ProRule" id="PRU00335"/>
    </source>
</evidence>
<evidence type="ECO:0000256" key="1">
    <source>
        <dbReference type="ARBA" id="ARBA00023015"/>
    </source>
</evidence>
<gene>
    <name evidence="6" type="ORF">I4I82_31000</name>
</gene>
<proteinExistence type="predicted"/>
<accession>A0ABS6UJR7</accession>
<dbReference type="InterPro" id="IPR001647">
    <property type="entry name" value="HTH_TetR"/>
</dbReference>
<reference evidence="6 7" key="1">
    <citation type="submission" date="2020-11" db="EMBL/GenBank/DDBJ databases">
        <title>Pseudonocardia abyssalis sp. nov. and Pseudonocardia oceani sp. nov., description and phylogenomic analysis of two novel actinomycetes isolated from the deep Southern Ocean.</title>
        <authorList>
            <person name="Parra J."/>
        </authorList>
    </citation>
    <scope>NUCLEOTIDE SEQUENCE [LARGE SCALE GENOMIC DNA]</scope>
    <source>
        <strain evidence="7">KRD185</strain>
    </source>
</reference>
<dbReference type="Pfam" id="PF00440">
    <property type="entry name" value="TetR_N"/>
    <property type="match status" value="1"/>
</dbReference>
<feature type="domain" description="HTH tetR-type" evidence="5">
    <location>
        <begin position="13"/>
        <end position="72"/>
    </location>
</feature>
<keyword evidence="3" id="KW-0804">Transcription</keyword>
<dbReference type="InterPro" id="IPR049445">
    <property type="entry name" value="TetR_SbtR-like_C"/>
</dbReference>
<evidence type="ECO:0000313" key="7">
    <source>
        <dbReference type="Proteomes" id="UP000694300"/>
    </source>
</evidence>
<dbReference type="PANTHER" id="PTHR30055">
    <property type="entry name" value="HTH-TYPE TRANSCRIPTIONAL REGULATOR RUTR"/>
    <property type="match status" value="1"/>
</dbReference>
<evidence type="ECO:0000256" key="2">
    <source>
        <dbReference type="ARBA" id="ARBA00023125"/>
    </source>
</evidence>
<evidence type="ECO:0000256" key="3">
    <source>
        <dbReference type="ARBA" id="ARBA00023163"/>
    </source>
</evidence>
<comment type="caution">
    <text evidence="6">The sequence shown here is derived from an EMBL/GenBank/DDBJ whole genome shotgun (WGS) entry which is preliminary data.</text>
</comment>
<organism evidence="6 7">
    <name type="scientific">Pseudonocardia oceani</name>
    <dbReference type="NCBI Taxonomy" id="2792013"/>
    <lineage>
        <taxon>Bacteria</taxon>
        <taxon>Bacillati</taxon>
        <taxon>Actinomycetota</taxon>
        <taxon>Actinomycetes</taxon>
        <taxon>Pseudonocardiales</taxon>
        <taxon>Pseudonocardiaceae</taxon>
        <taxon>Pseudonocardia</taxon>
    </lineage>
</organism>
<protein>
    <submittedName>
        <fullName evidence="6">TetR/AcrR family transcriptional regulator</fullName>
    </submittedName>
</protein>
<sequence>MTAAGRARRSDVRRNEQVLLDAAAAVFVRAGVDAPVREIAAEAGLGMGTVYRHFPTRADLVVAVFRHQLDGLAVDAPPTAGTPYDVLRTWVDRFADFLITKHGLAAALHSDQAGFESLHAEFVERLMPVLDRLLAASAAAGQTRDDVRAYDLMLGIGNLCIGVETLPDYRARNMIDLLLAGLRVPA</sequence>
<dbReference type="InterPro" id="IPR050109">
    <property type="entry name" value="HTH-type_TetR-like_transc_reg"/>
</dbReference>